<accession>A0A8T9C7S0</accession>
<dbReference type="InterPro" id="IPR039535">
    <property type="entry name" value="ASST-like"/>
</dbReference>
<comment type="caution">
    <text evidence="2">The sequence shown here is derived from an EMBL/GenBank/DDBJ whole genome shotgun (WGS) entry which is preliminary data.</text>
</comment>
<dbReference type="Proteomes" id="UP000469558">
    <property type="component" value="Unassembled WGS sequence"/>
</dbReference>
<dbReference type="PANTHER" id="PTHR35340">
    <property type="entry name" value="PQQ ENZYME REPEAT PROTEIN-RELATED"/>
    <property type="match status" value="1"/>
</dbReference>
<evidence type="ECO:0000313" key="3">
    <source>
        <dbReference type="Proteomes" id="UP000469558"/>
    </source>
</evidence>
<keyword evidence="1" id="KW-0732">Signal</keyword>
<sequence>MRSLNLFFVAALHFIYARADFSVFTNDDAYDAAEYGLFPIQTYTSTDLVSPRLNILQSSPECDASLFTFLSPRGGAVSDATATILDQSGHLVWTIGGYDQIYNLMVQEYLGEQYLTFWAGNDAVGGHGAGFYYMLDTSYREVRKIPAAGGLAGDLHDLRITEDGTALITVYEVVTADLTELGKSSQGELWDCLIQEINIATGELIFQWRAAEHYRIADTFKDIGDDGGIGRAFDFFHINSVAKDPKGNYLVSSRYMHTLTYISGETGEIIWILGGKKNMFTDLSDGNATDFAYQHDARFADNFTGVSIFNNAVDDPHPYLAPYSRGLHIKLDEEHMTAELVGEYINPNHVRAVSQGSMQVLENGNVFLGYGNAAAFTEYAANGTVLCDAHFGPQIRFGSAEVQSYRAYKYAWHGWPLTDPEVSILTDTSDNWNFYASWNGATEVDAWILQGASDPEAGEDQWEDLEAITKTEFETQFAILELYPKYLRVLAVDKEDIVLGVSSPLDAAEEKIWSLPPLRLEGNDTWALKFLMAFAALTGVIVGSREAWSIWRSRRKGVHWEQVEQTDIRLD</sequence>
<evidence type="ECO:0008006" key="4">
    <source>
        <dbReference type="Google" id="ProtNLM"/>
    </source>
</evidence>
<dbReference type="EMBL" id="QGMK01000678">
    <property type="protein sequence ID" value="TVY80467.1"/>
    <property type="molecule type" value="Genomic_DNA"/>
</dbReference>
<evidence type="ECO:0000256" key="1">
    <source>
        <dbReference type="SAM" id="SignalP"/>
    </source>
</evidence>
<organism evidence="2 3">
    <name type="scientific">Lachnellula suecica</name>
    <dbReference type="NCBI Taxonomy" id="602035"/>
    <lineage>
        <taxon>Eukaryota</taxon>
        <taxon>Fungi</taxon>
        <taxon>Dikarya</taxon>
        <taxon>Ascomycota</taxon>
        <taxon>Pezizomycotina</taxon>
        <taxon>Leotiomycetes</taxon>
        <taxon>Helotiales</taxon>
        <taxon>Lachnaceae</taxon>
        <taxon>Lachnellula</taxon>
    </lineage>
</organism>
<name>A0A8T9C7S0_9HELO</name>
<dbReference type="OrthoDB" id="5427350at2759"/>
<dbReference type="AlphaFoldDB" id="A0A8T9C7S0"/>
<reference evidence="2 3" key="1">
    <citation type="submission" date="2018-05" db="EMBL/GenBank/DDBJ databases">
        <title>Genome sequencing and assembly of the regulated plant pathogen Lachnellula willkommii and related sister species for the development of diagnostic species identification markers.</title>
        <authorList>
            <person name="Giroux E."/>
            <person name="Bilodeau G."/>
        </authorList>
    </citation>
    <scope>NUCLEOTIDE SEQUENCE [LARGE SCALE GENOMIC DNA]</scope>
    <source>
        <strain evidence="2 3">CBS 268.59</strain>
    </source>
</reference>
<dbReference type="InterPro" id="IPR053143">
    <property type="entry name" value="Arylsulfate_ST"/>
</dbReference>
<protein>
    <recommendedName>
        <fullName evidence="4">Arylsulfotransferase</fullName>
    </recommendedName>
</protein>
<proteinExistence type="predicted"/>
<dbReference type="InterPro" id="IPR011047">
    <property type="entry name" value="Quinoprotein_ADH-like_sf"/>
</dbReference>
<feature type="signal peptide" evidence="1">
    <location>
        <begin position="1"/>
        <end position="19"/>
    </location>
</feature>
<keyword evidence="3" id="KW-1185">Reference proteome</keyword>
<gene>
    <name evidence="2" type="ORF">LSUE1_G004431</name>
</gene>
<dbReference type="Pfam" id="PF14269">
    <property type="entry name" value="Arylsulfotran_2"/>
    <property type="match status" value="1"/>
</dbReference>
<evidence type="ECO:0000313" key="2">
    <source>
        <dbReference type="EMBL" id="TVY80467.1"/>
    </source>
</evidence>
<feature type="chain" id="PRO_5035770750" description="Arylsulfotransferase" evidence="1">
    <location>
        <begin position="20"/>
        <end position="571"/>
    </location>
</feature>
<dbReference type="PANTHER" id="PTHR35340:SF5">
    <property type="entry name" value="ASST-DOMAIN-CONTAINING PROTEIN"/>
    <property type="match status" value="1"/>
</dbReference>
<dbReference type="SUPFAM" id="SSF50998">
    <property type="entry name" value="Quinoprotein alcohol dehydrogenase-like"/>
    <property type="match status" value="1"/>
</dbReference>